<dbReference type="GO" id="GO:0005975">
    <property type="term" value="P:carbohydrate metabolic process"/>
    <property type="evidence" value="ECO:0007669"/>
    <property type="project" value="InterPro"/>
</dbReference>
<dbReference type="Gene3D" id="3.30.310.50">
    <property type="entry name" value="Alpha-D-phosphohexomutase, C-terminal domain"/>
    <property type="match status" value="1"/>
</dbReference>
<name>R4K859_CLOPA</name>
<dbReference type="AlphaFoldDB" id="R4K859"/>
<organism evidence="19 20">
    <name type="scientific">Clostridium pasteurianum BC1</name>
    <dbReference type="NCBI Taxonomy" id="86416"/>
    <lineage>
        <taxon>Bacteria</taxon>
        <taxon>Bacillati</taxon>
        <taxon>Bacillota</taxon>
        <taxon>Clostridia</taxon>
        <taxon>Eubacteriales</taxon>
        <taxon>Clostridiaceae</taxon>
        <taxon>Clostridium</taxon>
    </lineage>
</organism>
<evidence type="ECO:0000256" key="1">
    <source>
        <dbReference type="ARBA" id="ARBA00000443"/>
    </source>
</evidence>
<protein>
    <recommendedName>
        <fullName evidence="11">Phosphoglucomutase</fullName>
        <ecNumber evidence="6">5.4.2.2</ecNumber>
    </recommendedName>
    <alternativeName>
        <fullName evidence="13">Alpha-phosphoglucomutase</fullName>
    </alternativeName>
    <alternativeName>
        <fullName evidence="12">Glucose phosphomutase</fullName>
    </alternativeName>
</protein>
<dbReference type="InterPro" id="IPR016055">
    <property type="entry name" value="A-D-PHexomutase_a/b/a-I/II/III"/>
</dbReference>
<comment type="pathway">
    <text evidence="4">Lipid metabolism.</text>
</comment>
<evidence type="ECO:0000256" key="11">
    <source>
        <dbReference type="ARBA" id="ARBA00039995"/>
    </source>
</evidence>
<feature type="domain" description="Alpha-D-phosphohexomutase alpha/beta/alpha" evidence="18">
    <location>
        <begin position="324"/>
        <end position="448"/>
    </location>
</feature>
<dbReference type="InterPro" id="IPR005841">
    <property type="entry name" value="Alpha-D-phosphohexomutase_SF"/>
</dbReference>
<accession>R4K859</accession>
<dbReference type="PANTHER" id="PTHR45745">
    <property type="entry name" value="PHOSPHOMANNOMUTASE 45A"/>
    <property type="match status" value="1"/>
</dbReference>
<evidence type="ECO:0000256" key="12">
    <source>
        <dbReference type="ARBA" id="ARBA00041398"/>
    </source>
</evidence>
<keyword evidence="8 14" id="KW-0479">Metal-binding</keyword>
<dbReference type="OrthoDB" id="9806956at2"/>
<keyword evidence="7" id="KW-0597">Phosphoprotein</keyword>
<sequence length="577" mass="64994">MTFKENYEHWLKSEYIDENTKEELTGVKNEKEIEDRFYRDLEFGTGGLRGVIAAGSNRMNIYTVGKATQGLADYLNKNYTGEISVSIAYDSRNMSKEFSERSASVLCANGITVNLFESLRPTPVLSYTVRHLKSKAGIVVTASHNPKQYNGYKVYDEDGGQVTDKAAKEILDCISAISEFKNVKTMDLEKAKEDKLLNIIGEEVDKTYIDKVKALTIREELVRNSAKDLKIIYTPIHGSGNIPIRRVLSELGYDNVFVVKEQELPDGNFPTASYPNPEQPSVFELALKLAKEVNPDVIFGTDPDCDRIGVVVKDKEGEYRVLTGNQTGVLLTHYIVSSLKELNKLPENGTVIKTIVTSEMTRRITEDFNVELIDVLTGFKYIGEKIKEFEKTGSNTYLFGFEESYGCLAGTFVRDKDAVIGATLICEMALYYKNKGLSLYDALIDLYKRYGFYKESLVSLELKGKEGQEKIQKALENLRHSMEDNVAEVKIVKSFDYKLSIEKDIINNSQSDIKLPKSNVLKFILEDGSWFVVRPSGTEPKMKVYMAVVGKDLSDADRKSDDFNKAVMEIINNACNN</sequence>
<dbReference type="STRING" id="86416.Clopa_3053"/>
<evidence type="ECO:0000256" key="13">
    <source>
        <dbReference type="ARBA" id="ARBA00041467"/>
    </source>
</evidence>
<evidence type="ECO:0000259" key="17">
    <source>
        <dbReference type="Pfam" id="PF02879"/>
    </source>
</evidence>
<dbReference type="InterPro" id="IPR005844">
    <property type="entry name" value="A-D-PHexomutase_a/b/a-I"/>
</dbReference>
<feature type="domain" description="Alpha-D-phosphohexomutase alpha/beta/alpha" evidence="17">
    <location>
        <begin position="207"/>
        <end position="317"/>
    </location>
</feature>
<dbReference type="SUPFAM" id="SSF55957">
    <property type="entry name" value="Phosphoglucomutase, C-terminal domain"/>
    <property type="match status" value="1"/>
</dbReference>
<feature type="domain" description="Alpha-D-phosphohexomutase C-terminal" evidence="15">
    <location>
        <begin position="488"/>
        <end position="546"/>
    </location>
</feature>
<dbReference type="eggNOG" id="COG1109">
    <property type="taxonomic scope" value="Bacteria"/>
</dbReference>
<dbReference type="Pfam" id="PF02878">
    <property type="entry name" value="PGM_PMM_I"/>
    <property type="match status" value="1"/>
</dbReference>
<evidence type="ECO:0000256" key="14">
    <source>
        <dbReference type="RuleBase" id="RU004326"/>
    </source>
</evidence>
<dbReference type="EC" id="5.4.2.2" evidence="6"/>
<dbReference type="Pfam" id="PF02880">
    <property type="entry name" value="PGM_PMM_III"/>
    <property type="match status" value="1"/>
</dbReference>
<keyword evidence="20" id="KW-1185">Reference proteome</keyword>
<dbReference type="InterPro" id="IPR036900">
    <property type="entry name" value="A-D-PHexomutase_C_sf"/>
</dbReference>
<evidence type="ECO:0000313" key="20">
    <source>
        <dbReference type="Proteomes" id="UP000013523"/>
    </source>
</evidence>
<dbReference type="EMBL" id="CP003261">
    <property type="protein sequence ID" value="AGK97881.1"/>
    <property type="molecule type" value="Genomic_DNA"/>
</dbReference>
<gene>
    <name evidence="19" type="ORF">Clopa_3053</name>
</gene>
<evidence type="ECO:0000256" key="6">
    <source>
        <dbReference type="ARBA" id="ARBA00012728"/>
    </source>
</evidence>
<dbReference type="KEGG" id="cpas:Clopa_3053"/>
<dbReference type="Proteomes" id="UP000013523">
    <property type="component" value="Chromosome"/>
</dbReference>
<evidence type="ECO:0000256" key="2">
    <source>
        <dbReference type="ARBA" id="ARBA00001946"/>
    </source>
</evidence>
<comment type="pathway">
    <text evidence="3">Glycolipid metabolism; diglucosyl-diacylglycerol biosynthesis.</text>
</comment>
<dbReference type="InterPro" id="IPR005845">
    <property type="entry name" value="A-D-PHexomutase_a/b/a-II"/>
</dbReference>
<keyword evidence="9 14" id="KW-0460">Magnesium</keyword>
<dbReference type="InterPro" id="IPR016066">
    <property type="entry name" value="A-D-PHexomutase_CS"/>
</dbReference>
<evidence type="ECO:0000313" key="19">
    <source>
        <dbReference type="EMBL" id="AGK97881.1"/>
    </source>
</evidence>
<evidence type="ECO:0000256" key="8">
    <source>
        <dbReference type="ARBA" id="ARBA00022723"/>
    </source>
</evidence>
<reference evidence="19 20" key="1">
    <citation type="submission" date="2012-01" db="EMBL/GenBank/DDBJ databases">
        <title>Complete sequence of chromosome of Clostridium pasteurianum BC1.</title>
        <authorList>
            <consortium name="US DOE Joint Genome Institute"/>
            <person name="Lucas S."/>
            <person name="Han J."/>
            <person name="Lapidus A."/>
            <person name="Cheng J.-F."/>
            <person name="Goodwin L."/>
            <person name="Pitluck S."/>
            <person name="Peters L."/>
            <person name="Mikhailova N."/>
            <person name="Teshima H."/>
            <person name="Detter J.C."/>
            <person name="Han C."/>
            <person name="Tapia R."/>
            <person name="Land M."/>
            <person name="Hauser L."/>
            <person name="Kyrpides N."/>
            <person name="Ivanova N."/>
            <person name="Pagani I."/>
            <person name="Dunn J."/>
            <person name="Taghavi S."/>
            <person name="Francis A."/>
            <person name="van der Lelie D."/>
            <person name="Woyke T."/>
        </authorList>
    </citation>
    <scope>NUCLEOTIDE SEQUENCE [LARGE SCALE GENOMIC DNA]</scope>
    <source>
        <strain evidence="19 20">BC1</strain>
    </source>
</reference>
<dbReference type="Pfam" id="PF00408">
    <property type="entry name" value="PGM_PMM_IV"/>
    <property type="match status" value="1"/>
</dbReference>
<dbReference type="Gene3D" id="3.40.120.10">
    <property type="entry name" value="Alpha-D-Glucose-1,6-Bisphosphate, subunit A, domain 3"/>
    <property type="match status" value="3"/>
</dbReference>
<comment type="cofactor">
    <cofactor evidence="2">
        <name>Mg(2+)</name>
        <dbReference type="ChEBI" id="CHEBI:18420"/>
    </cofactor>
</comment>
<dbReference type="GO" id="GO:0008973">
    <property type="term" value="F:phosphopentomutase activity"/>
    <property type="evidence" value="ECO:0007669"/>
    <property type="project" value="TreeGrafter"/>
</dbReference>
<evidence type="ECO:0000256" key="3">
    <source>
        <dbReference type="ARBA" id="ARBA00005164"/>
    </source>
</evidence>
<feature type="domain" description="Alpha-D-phosphohexomutase alpha/beta/alpha" evidence="16">
    <location>
        <begin position="42"/>
        <end position="179"/>
    </location>
</feature>
<dbReference type="PRINTS" id="PR00509">
    <property type="entry name" value="PGMPMM"/>
</dbReference>
<dbReference type="SUPFAM" id="SSF53738">
    <property type="entry name" value="Phosphoglucomutase, first 3 domains"/>
    <property type="match status" value="3"/>
</dbReference>
<comment type="similarity">
    <text evidence="5 14">Belongs to the phosphohexose mutase family.</text>
</comment>
<dbReference type="Pfam" id="PF02879">
    <property type="entry name" value="PGM_PMM_II"/>
    <property type="match status" value="1"/>
</dbReference>
<evidence type="ECO:0000256" key="5">
    <source>
        <dbReference type="ARBA" id="ARBA00010231"/>
    </source>
</evidence>
<evidence type="ECO:0000256" key="10">
    <source>
        <dbReference type="ARBA" id="ARBA00023235"/>
    </source>
</evidence>
<evidence type="ECO:0000256" key="7">
    <source>
        <dbReference type="ARBA" id="ARBA00022553"/>
    </source>
</evidence>
<dbReference type="InterPro" id="IPR005846">
    <property type="entry name" value="A-D-PHexomutase_a/b/a-III"/>
</dbReference>
<dbReference type="GO" id="GO:0004614">
    <property type="term" value="F:phosphoglucomutase activity"/>
    <property type="evidence" value="ECO:0007669"/>
    <property type="project" value="UniProtKB-EC"/>
</dbReference>
<dbReference type="PATRIC" id="fig|86416.3.peg.3041"/>
<dbReference type="PANTHER" id="PTHR45745:SF1">
    <property type="entry name" value="PHOSPHOGLUCOMUTASE 2B-RELATED"/>
    <property type="match status" value="1"/>
</dbReference>
<dbReference type="CDD" id="cd05799">
    <property type="entry name" value="PGM2"/>
    <property type="match status" value="1"/>
</dbReference>
<dbReference type="HOGENOM" id="CLU_016950_0_0_9"/>
<evidence type="ECO:0000259" key="16">
    <source>
        <dbReference type="Pfam" id="PF02878"/>
    </source>
</evidence>
<comment type="catalytic activity">
    <reaction evidence="1">
        <text>alpha-D-glucose 1-phosphate = alpha-D-glucose 6-phosphate</text>
        <dbReference type="Rhea" id="RHEA:23536"/>
        <dbReference type="ChEBI" id="CHEBI:58225"/>
        <dbReference type="ChEBI" id="CHEBI:58601"/>
        <dbReference type="EC" id="5.4.2.2"/>
    </reaction>
</comment>
<dbReference type="PROSITE" id="PS00710">
    <property type="entry name" value="PGM_PMM"/>
    <property type="match status" value="1"/>
</dbReference>
<dbReference type="RefSeq" id="WP_015616173.1">
    <property type="nucleotide sequence ID" value="NC_021182.1"/>
</dbReference>
<evidence type="ECO:0000256" key="9">
    <source>
        <dbReference type="ARBA" id="ARBA00022842"/>
    </source>
</evidence>
<dbReference type="InterPro" id="IPR005843">
    <property type="entry name" value="A-D-PHexomutase_C"/>
</dbReference>
<evidence type="ECO:0000259" key="15">
    <source>
        <dbReference type="Pfam" id="PF00408"/>
    </source>
</evidence>
<dbReference type="GO" id="GO:0000287">
    <property type="term" value="F:magnesium ion binding"/>
    <property type="evidence" value="ECO:0007669"/>
    <property type="project" value="InterPro"/>
</dbReference>
<proteinExistence type="inferred from homology"/>
<evidence type="ECO:0000256" key="4">
    <source>
        <dbReference type="ARBA" id="ARBA00005189"/>
    </source>
</evidence>
<keyword evidence="10" id="KW-0413">Isomerase</keyword>
<dbReference type="GO" id="GO:0006166">
    <property type="term" value="P:purine ribonucleoside salvage"/>
    <property type="evidence" value="ECO:0007669"/>
    <property type="project" value="TreeGrafter"/>
</dbReference>
<evidence type="ECO:0000259" key="18">
    <source>
        <dbReference type="Pfam" id="PF02880"/>
    </source>
</evidence>